<dbReference type="SUPFAM" id="SSF52242">
    <property type="entry name" value="Cobalamin (vitamin B12)-binding domain"/>
    <property type="match status" value="1"/>
</dbReference>
<sequence>MGHFSISDLEQLSGVKAHTIRMWEQRYGLLRPVRTATNIRTYCESDLRRLLNVTTLCARGRRISQVAQLSDEEIQAAVLACCNDVHDYHQQVNGLLAAMLSFDEQRLNQLLSEAGARLGFEKMMLFVAYPLLQRIGLMWLAGTVNPAQEHLLAHMLRQKLLAATDALPSVPATSKRWVLFLPSNELHELALLFMNYVLRARGQHTLYLGQNLPLEELHAVCRAYDPDALATVLTTQPERSRVGEYAQAVANCCPDKLVVLYGPLARQEGLVLPKNCVSPELMTDFLALVAESAPEPVAA</sequence>
<protein>
    <submittedName>
        <fullName evidence="6">MerR family transcriptional regulator</fullName>
    </submittedName>
</protein>
<dbReference type="Pfam" id="PF02607">
    <property type="entry name" value="B12-binding_2"/>
    <property type="match status" value="1"/>
</dbReference>
<evidence type="ECO:0000256" key="3">
    <source>
        <dbReference type="ARBA" id="ARBA00023125"/>
    </source>
</evidence>
<dbReference type="PANTHER" id="PTHR30204">
    <property type="entry name" value="REDOX-CYCLING DRUG-SENSING TRANSCRIPTIONAL ACTIVATOR SOXR"/>
    <property type="match status" value="1"/>
</dbReference>
<evidence type="ECO:0000313" key="7">
    <source>
        <dbReference type="Proteomes" id="UP000645610"/>
    </source>
</evidence>
<dbReference type="GO" id="GO:0031419">
    <property type="term" value="F:cobalamin binding"/>
    <property type="evidence" value="ECO:0007669"/>
    <property type="project" value="InterPro"/>
</dbReference>
<accession>A0A931BBF7</accession>
<dbReference type="Pfam" id="PF13411">
    <property type="entry name" value="MerR_1"/>
    <property type="match status" value="1"/>
</dbReference>
<dbReference type="GO" id="GO:0046872">
    <property type="term" value="F:metal ion binding"/>
    <property type="evidence" value="ECO:0007669"/>
    <property type="project" value="InterPro"/>
</dbReference>
<dbReference type="InterPro" id="IPR036594">
    <property type="entry name" value="Meth_synthase_dom"/>
</dbReference>
<organism evidence="6 7">
    <name type="scientific">Hymenobacter properus</name>
    <dbReference type="NCBI Taxonomy" id="2791026"/>
    <lineage>
        <taxon>Bacteria</taxon>
        <taxon>Pseudomonadati</taxon>
        <taxon>Bacteroidota</taxon>
        <taxon>Cytophagia</taxon>
        <taxon>Cytophagales</taxon>
        <taxon>Hymenobacteraceae</taxon>
        <taxon>Hymenobacter</taxon>
    </lineage>
</organism>
<keyword evidence="1" id="KW-0678">Repressor</keyword>
<dbReference type="InterPro" id="IPR036724">
    <property type="entry name" value="Cobalamin-bd_sf"/>
</dbReference>
<keyword evidence="4" id="KW-0804">Transcription</keyword>
<dbReference type="Gene3D" id="3.40.50.280">
    <property type="entry name" value="Cobalamin-binding domain"/>
    <property type="match status" value="1"/>
</dbReference>
<evidence type="ECO:0000256" key="1">
    <source>
        <dbReference type="ARBA" id="ARBA00022491"/>
    </source>
</evidence>
<dbReference type="SUPFAM" id="SSF46955">
    <property type="entry name" value="Putative DNA-binding domain"/>
    <property type="match status" value="1"/>
</dbReference>
<dbReference type="PANTHER" id="PTHR30204:SF69">
    <property type="entry name" value="MERR-FAMILY TRANSCRIPTIONAL REGULATOR"/>
    <property type="match status" value="1"/>
</dbReference>
<dbReference type="PROSITE" id="PS50937">
    <property type="entry name" value="HTH_MERR_2"/>
    <property type="match status" value="1"/>
</dbReference>
<evidence type="ECO:0000313" key="6">
    <source>
        <dbReference type="EMBL" id="MBF9140209.1"/>
    </source>
</evidence>
<evidence type="ECO:0000259" key="5">
    <source>
        <dbReference type="PROSITE" id="PS50937"/>
    </source>
</evidence>
<gene>
    <name evidence="6" type="ORF">I2I01_01090</name>
</gene>
<name>A0A931BBF7_9BACT</name>
<evidence type="ECO:0000256" key="4">
    <source>
        <dbReference type="ARBA" id="ARBA00023163"/>
    </source>
</evidence>
<proteinExistence type="predicted"/>
<dbReference type="AlphaFoldDB" id="A0A931BBF7"/>
<keyword evidence="7" id="KW-1185">Reference proteome</keyword>
<dbReference type="EMBL" id="JADQDP010000001">
    <property type="protein sequence ID" value="MBF9140209.1"/>
    <property type="molecule type" value="Genomic_DNA"/>
</dbReference>
<dbReference type="InterPro" id="IPR009061">
    <property type="entry name" value="DNA-bd_dom_put_sf"/>
</dbReference>
<reference evidence="6 7" key="1">
    <citation type="submission" date="2020-11" db="EMBL/GenBank/DDBJ databases">
        <authorList>
            <person name="Kim M.K."/>
        </authorList>
    </citation>
    <scope>NUCLEOTIDE SEQUENCE [LARGE SCALE GENOMIC DNA]</scope>
    <source>
        <strain evidence="6 7">BT439</strain>
    </source>
</reference>
<dbReference type="RefSeq" id="WP_196284578.1">
    <property type="nucleotide sequence ID" value="NZ_JADQDP010000001.1"/>
</dbReference>
<dbReference type="GO" id="GO:0003700">
    <property type="term" value="F:DNA-binding transcription factor activity"/>
    <property type="evidence" value="ECO:0007669"/>
    <property type="project" value="InterPro"/>
</dbReference>
<dbReference type="Proteomes" id="UP000645610">
    <property type="component" value="Unassembled WGS sequence"/>
</dbReference>
<dbReference type="Gene3D" id="1.10.1240.10">
    <property type="entry name" value="Methionine synthase domain"/>
    <property type="match status" value="1"/>
</dbReference>
<feature type="domain" description="HTH merR-type" evidence="5">
    <location>
        <begin position="3"/>
        <end position="72"/>
    </location>
</feature>
<dbReference type="InterPro" id="IPR003759">
    <property type="entry name" value="Cbl-bd_cap"/>
</dbReference>
<comment type="caution">
    <text evidence="6">The sequence shown here is derived from an EMBL/GenBank/DDBJ whole genome shotgun (WGS) entry which is preliminary data.</text>
</comment>
<dbReference type="CDD" id="cd01104">
    <property type="entry name" value="HTH_MlrA-CarA"/>
    <property type="match status" value="1"/>
</dbReference>
<dbReference type="InterPro" id="IPR047057">
    <property type="entry name" value="MerR_fam"/>
</dbReference>
<dbReference type="SMART" id="SM00422">
    <property type="entry name" value="HTH_MERR"/>
    <property type="match status" value="1"/>
</dbReference>
<dbReference type="Gene3D" id="1.10.1660.10">
    <property type="match status" value="1"/>
</dbReference>
<dbReference type="GO" id="GO:0003677">
    <property type="term" value="F:DNA binding"/>
    <property type="evidence" value="ECO:0007669"/>
    <property type="project" value="UniProtKB-KW"/>
</dbReference>
<keyword evidence="3" id="KW-0238">DNA-binding</keyword>
<dbReference type="InterPro" id="IPR000551">
    <property type="entry name" value="MerR-type_HTH_dom"/>
</dbReference>
<keyword evidence="2" id="KW-0805">Transcription regulation</keyword>
<evidence type="ECO:0000256" key="2">
    <source>
        <dbReference type="ARBA" id="ARBA00023015"/>
    </source>
</evidence>